<evidence type="ECO:0000259" key="2">
    <source>
        <dbReference type="Pfam" id="PF07859"/>
    </source>
</evidence>
<comment type="caution">
    <text evidence="3">The sequence shown here is derived from an EMBL/GenBank/DDBJ whole genome shotgun (WGS) entry which is preliminary data.</text>
</comment>
<dbReference type="InterPro" id="IPR013094">
    <property type="entry name" value="AB_hydrolase_3"/>
</dbReference>
<evidence type="ECO:0000313" key="3">
    <source>
        <dbReference type="EMBL" id="KAL0564473.1"/>
    </source>
</evidence>
<dbReference type="EMBL" id="JBAHYK010002762">
    <property type="protein sequence ID" value="KAL0564473.1"/>
    <property type="molecule type" value="Genomic_DNA"/>
</dbReference>
<dbReference type="PANTHER" id="PTHR48081:SF31">
    <property type="entry name" value="STERYL ACETYL HYDROLASE MUG81-RELATED"/>
    <property type="match status" value="1"/>
</dbReference>
<dbReference type="Gene3D" id="3.40.50.1820">
    <property type="entry name" value="alpha/beta hydrolase"/>
    <property type="match status" value="1"/>
</dbReference>
<name>A0ABR3ENM4_9AGAR</name>
<proteinExistence type="predicted"/>
<dbReference type="InterPro" id="IPR050300">
    <property type="entry name" value="GDXG_lipolytic_enzyme"/>
</dbReference>
<dbReference type="InterPro" id="IPR029058">
    <property type="entry name" value="AB_hydrolase_fold"/>
</dbReference>
<dbReference type="SUPFAM" id="SSF53474">
    <property type="entry name" value="alpha/beta-Hydrolases"/>
    <property type="match status" value="1"/>
</dbReference>
<reference evidence="3 4" key="1">
    <citation type="submission" date="2024-02" db="EMBL/GenBank/DDBJ databases">
        <title>A draft genome for the cacao thread blight pathogen Marasmius crinis-equi.</title>
        <authorList>
            <person name="Cohen S.P."/>
            <person name="Baruah I.K."/>
            <person name="Amoako-Attah I."/>
            <person name="Bukari Y."/>
            <person name="Meinhardt L.W."/>
            <person name="Bailey B.A."/>
        </authorList>
    </citation>
    <scope>NUCLEOTIDE SEQUENCE [LARGE SCALE GENOMIC DNA]</scope>
    <source>
        <strain evidence="3 4">GH-76</strain>
    </source>
</reference>
<dbReference type="Pfam" id="PF07859">
    <property type="entry name" value="Abhydrolase_3"/>
    <property type="match status" value="1"/>
</dbReference>
<keyword evidence="1" id="KW-0378">Hydrolase</keyword>
<feature type="domain" description="Alpha/beta hydrolase fold-3" evidence="2">
    <location>
        <begin position="121"/>
        <end position="338"/>
    </location>
</feature>
<protein>
    <recommendedName>
        <fullName evidence="2">Alpha/beta hydrolase fold-3 domain-containing protein</fullName>
    </recommendedName>
</protein>
<sequence length="383" mass="42132">MGDSSSSNFIPYVPGSALETQLTTTLQSFPSLFDVLKAALLKAPSSARVTKKRVYRLIFETFLRFLLDQTTIEQIQQINGPTVQVYTTWAGQNGIQPVVEDVPGSDKKVVWIGNKNAEQVVVYAHGGGFVIPMLNWMLSFWLQVQRRYGEQTGGKEIAIAAVDYSVAPKGFPTQLTEFTFALTHILDSINVPTSRIYLVGDTAGGNLILQFLSHTLHPLPLEGVPPSPLGITSDSKPLGGVLLISPWISLNEQTPSQTHNDETDWVSQDVFVRWGKSYLSGLDEKYLPYVKPLKYADDKWFDGVDKITKRILVTTGDAEKLMDDAVGIHDRLSHEGVEGRPEVKLFIQAEGVHDDALVEFGAGGTSLTHGGMVMVEWLKAGCL</sequence>
<keyword evidence="4" id="KW-1185">Reference proteome</keyword>
<dbReference type="Proteomes" id="UP001465976">
    <property type="component" value="Unassembled WGS sequence"/>
</dbReference>
<evidence type="ECO:0000313" key="4">
    <source>
        <dbReference type="Proteomes" id="UP001465976"/>
    </source>
</evidence>
<gene>
    <name evidence="3" type="ORF">V5O48_017575</name>
</gene>
<evidence type="ECO:0000256" key="1">
    <source>
        <dbReference type="ARBA" id="ARBA00022801"/>
    </source>
</evidence>
<dbReference type="PANTHER" id="PTHR48081">
    <property type="entry name" value="AB HYDROLASE SUPERFAMILY PROTEIN C4A8.06C"/>
    <property type="match status" value="1"/>
</dbReference>
<accession>A0ABR3ENM4</accession>
<organism evidence="3 4">
    <name type="scientific">Marasmius crinis-equi</name>
    <dbReference type="NCBI Taxonomy" id="585013"/>
    <lineage>
        <taxon>Eukaryota</taxon>
        <taxon>Fungi</taxon>
        <taxon>Dikarya</taxon>
        <taxon>Basidiomycota</taxon>
        <taxon>Agaricomycotina</taxon>
        <taxon>Agaricomycetes</taxon>
        <taxon>Agaricomycetidae</taxon>
        <taxon>Agaricales</taxon>
        <taxon>Marasmiineae</taxon>
        <taxon>Marasmiaceae</taxon>
        <taxon>Marasmius</taxon>
    </lineage>
</organism>